<dbReference type="AlphaFoldDB" id="A0A8H5GLD0"/>
<organism evidence="2 3">
    <name type="scientific">Collybiopsis confluens</name>
    <dbReference type="NCBI Taxonomy" id="2823264"/>
    <lineage>
        <taxon>Eukaryota</taxon>
        <taxon>Fungi</taxon>
        <taxon>Dikarya</taxon>
        <taxon>Basidiomycota</taxon>
        <taxon>Agaricomycotina</taxon>
        <taxon>Agaricomycetes</taxon>
        <taxon>Agaricomycetidae</taxon>
        <taxon>Agaricales</taxon>
        <taxon>Marasmiineae</taxon>
        <taxon>Omphalotaceae</taxon>
        <taxon>Collybiopsis</taxon>
    </lineage>
</organism>
<protein>
    <submittedName>
        <fullName evidence="2">Uncharacterized protein</fullName>
    </submittedName>
</protein>
<proteinExistence type="predicted"/>
<dbReference type="EMBL" id="JAACJN010000147">
    <property type="protein sequence ID" value="KAF5366896.1"/>
    <property type="molecule type" value="Genomic_DNA"/>
</dbReference>
<feature type="region of interest" description="Disordered" evidence="1">
    <location>
        <begin position="78"/>
        <end position="113"/>
    </location>
</feature>
<reference evidence="2 3" key="1">
    <citation type="journal article" date="2020" name="ISME J.">
        <title>Uncovering the hidden diversity of litter-decomposition mechanisms in mushroom-forming fungi.</title>
        <authorList>
            <person name="Floudas D."/>
            <person name="Bentzer J."/>
            <person name="Ahren D."/>
            <person name="Johansson T."/>
            <person name="Persson P."/>
            <person name="Tunlid A."/>
        </authorList>
    </citation>
    <scope>NUCLEOTIDE SEQUENCE [LARGE SCALE GENOMIC DNA]</scope>
    <source>
        <strain evidence="2 3">CBS 406.79</strain>
    </source>
</reference>
<gene>
    <name evidence="2" type="ORF">D9757_011382</name>
</gene>
<accession>A0A8H5GLD0</accession>
<sequence>MAGKPELFVYSSRRWTSWSVANGLEERVRHELRTVHTPLKSGDSSRWGWKYGALRGNHQGRIAFTPLTMILPNNKCIREQLTQAPQDPPLHPSHSGSPSTFADASESASASPLTAELTTADGNIGPDLHPPSVQLSLCPCPTIPNLNCLHREK</sequence>
<evidence type="ECO:0000256" key="1">
    <source>
        <dbReference type="SAM" id="MobiDB-lite"/>
    </source>
</evidence>
<dbReference type="Proteomes" id="UP000518752">
    <property type="component" value="Unassembled WGS sequence"/>
</dbReference>
<evidence type="ECO:0000313" key="3">
    <source>
        <dbReference type="Proteomes" id="UP000518752"/>
    </source>
</evidence>
<feature type="compositionally biased region" description="Polar residues" evidence="1">
    <location>
        <begin position="100"/>
        <end position="113"/>
    </location>
</feature>
<keyword evidence="3" id="KW-1185">Reference proteome</keyword>
<name>A0A8H5GLD0_9AGAR</name>
<comment type="caution">
    <text evidence="2">The sequence shown here is derived from an EMBL/GenBank/DDBJ whole genome shotgun (WGS) entry which is preliminary data.</text>
</comment>
<evidence type="ECO:0000313" key="2">
    <source>
        <dbReference type="EMBL" id="KAF5366896.1"/>
    </source>
</evidence>